<evidence type="ECO:0000313" key="2">
    <source>
        <dbReference type="EMBL" id="KAK8052768.1"/>
    </source>
</evidence>
<comment type="caution">
    <text evidence="2">The sequence shown here is derived from an EMBL/GenBank/DDBJ whole genome shotgun (WGS) entry which is preliminary data.</text>
</comment>
<sequence>MASTVSRTNTTASSVSSLTATTVQASRNSGNLVIWIDTKKAVADFLDKIIDLPDSPPSLPTEDNLPFRHLYYEVFNQRTLAQELKDYCVADVTFLPRLWALYTFKIAAAWRPKFRSATEAQIRDSQSATYSPHSHKKARGPPTWEYY</sequence>
<feature type="region of interest" description="Disordered" evidence="1">
    <location>
        <begin position="125"/>
        <end position="147"/>
    </location>
</feature>
<gene>
    <name evidence="2" type="ORF">PG996_012069</name>
</gene>
<dbReference type="Proteomes" id="UP001446871">
    <property type="component" value="Unassembled WGS sequence"/>
</dbReference>
<dbReference type="PANTHER" id="PTHR43040:SF1">
    <property type="entry name" value="RIBONUCLEASE D"/>
    <property type="match status" value="1"/>
</dbReference>
<protein>
    <submittedName>
        <fullName evidence="2">Uncharacterized protein</fullName>
    </submittedName>
</protein>
<name>A0ABR1U1I8_9PEZI</name>
<dbReference type="EMBL" id="JAQQWM010000008">
    <property type="protein sequence ID" value="KAK8052768.1"/>
    <property type="molecule type" value="Genomic_DNA"/>
</dbReference>
<organism evidence="2 3">
    <name type="scientific">Apiospora saccharicola</name>
    <dbReference type="NCBI Taxonomy" id="335842"/>
    <lineage>
        <taxon>Eukaryota</taxon>
        <taxon>Fungi</taxon>
        <taxon>Dikarya</taxon>
        <taxon>Ascomycota</taxon>
        <taxon>Pezizomycotina</taxon>
        <taxon>Sordariomycetes</taxon>
        <taxon>Xylariomycetidae</taxon>
        <taxon>Amphisphaeriales</taxon>
        <taxon>Apiosporaceae</taxon>
        <taxon>Apiospora</taxon>
    </lineage>
</organism>
<accession>A0ABR1U1I8</accession>
<evidence type="ECO:0000256" key="1">
    <source>
        <dbReference type="SAM" id="MobiDB-lite"/>
    </source>
</evidence>
<dbReference type="PANTHER" id="PTHR43040">
    <property type="entry name" value="RIBONUCLEASE D"/>
    <property type="match status" value="1"/>
</dbReference>
<proteinExistence type="predicted"/>
<evidence type="ECO:0000313" key="3">
    <source>
        <dbReference type="Proteomes" id="UP001446871"/>
    </source>
</evidence>
<reference evidence="2 3" key="1">
    <citation type="submission" date="2023-01" db="EMBL/GenBank/DDBJ databases">
        <title>Analysis of 21 Apiospora genomes using comparative genomics revels a genus with tremendous synthesis potential of carbohydrate active enzymes and secondary metabolites.</title>
        <authorList>
            <person name="Sorensen T."/>
        </authorList>
    </citation>
    <scope>NUCLEOTIDE SEQUENCE [LARGE SCALE GENOMIC DNA]</scope>
    <source>
        <strain evidence="2 3">CBS 83171</strain>
    </source>
</reference>
<keyword evidence="3" id="KW-1185">Reference proteome</keyword>